<sequence>MHNPVKESQDKRDQWENGLEDSNSMTIEYLRARLLSERLVSKAAKERTDELAKRVTELEEQLKIVTLQRKKAERATLNVLSFLKTHGVTDFFEALDSESEEEGSLCESNVDKSNSTVEDEQSGNLKGDDKVELSGSDNESTPSSGRTLSWKSRKETHRSHERKYFAYSIRRLTQFALADSSPRHHLGKSCRQIKPREIRSMVEEPRRESTHSDSPGSDAIDCSECPANCVDTGPEELKQCSEIRDERDLVNVHASDSLQAQRHGHGYEGEMERALEQQAQLIDRYEAQEKAQREWEDKYRESNTSTPDSCEPGNHSDVTEERDETKAAASHAAEIIPCPSNDQKSEEGAAICFSKQPPITYLNSFKLSPDADPECSEIQKLGENHTCRSLAPDFAFPVMNDSQTHENPENYAFHSHGETSSRFNPVLRSPDTSNLAITNTVFEKERPLQSGNCTCKSETLGNRSEQLALTPHEGPQRLEGVLDALQQAKILLKQQIYRSTTDDGSTGKAIEPSSNASIDLDRVRIPIGCDGLFRVPTDFEYEAPSQTSKYSSSLTNYFPFSKTPVNGGGRFLPSHMGPGQSVLTVDRFHSSAVAIATEPRISTRNPWLDFHSDTNIPLSGEFTHSSNRELVPQVSPNEVISGQTASWGVGVPPSDRSLFRNDQIGRGMHRY</sequence>
<keyword evidence="1" id="KW-0175">Coiled coil</keyword>
<dbReference type="Proteomes" id="UP001279734">
    <property type="component" value="Unassembled WGS sequence"/>
</dbReference>
<name>A0AAD3RXN4_NEPGR</name>
<evidence type="ECO:0000256" key="2">
    <source>
        <dbReference type="SAM" id="MobiDB-lite"/>
    </source>
</evidence>
<feature type="compositionally biased region" description="Polar residues" evidence="2">
    <location>
        <begin position="135"/>
        <end position="150"/>
    </location>
</feature>
<dbReference type="PANTHER" id="PTHR33701:SF3">
    <property type="entry name" value="TRANSCRIPTIONAL REGULATOR ATRX"/>
    <property type="match status" value="1"/>
</dbReference>
<comment type="caution">
    <text evidence="3">The sequence shown here is derived from an EMBL/GenBank/DDBJ whole genome shotgun (WGS) entry which is preliminary data.</text>
</comment>
<reference evidence="3" key="1">
    <citation type="submission" date="2023-05" db="EMBL/GenBank/DDBJ databases">
        <title>Nepenthes gracilis genome sequencing.</title>
        <authorList>
            <person name="Fukushima K."/>
        </authorList>
    </citation>
    <scope>NUCLEOTIDE SEQUENCE</scope>
    <source>
        <strain evidence="3">SING2019-196</strain>
    </source>
</reference>
<gene>
    <name evidence="3" type="ORF">Nepgr_001304</name>
</gene>
<organism evidence="3 4">
    <name type="scientific">Nepenthes gracilis</name>
    <name type="common">Slender pitcher plant</name>
    <dbReference type="NCBI Taxonomy" id="150966"/>
    <lineage>
        <taxon>Eukaryota</taxon>
        <taxon>Viridiplantae</taxon>
        <taxon>Streptophyta</taxon>
        <taxon>Embryophyta</taxon>
        <taxon>Tracheophyta</taxon>
        <taxon>Spermatophyta</taxon>
        <taxon>Magnoliopsida</taxon>
        <taxon>eudicotyledons</taxon>
        <taxon>Gunneridae</taxon>
        <taxon>Pentapetalae</taxon>
        <taxon>Caryophyllales</taxon>
        <taxon>Nepenthaceae</taxon>
        <taxon>Nepenthes</taxon>
    </lineage>
</organism>
<protein>
    <submittedName>
        <fullName evidence="3">Uncharacterized protein</fullName>
    </submittedName>
</protein>
<proteinExistence type="predicted"/>
<evidence type="ECO:0000313" key="4">
    <source>
        <dbReference type="Proteomes" id="UP001279734"/>
    </source>
</evidence>
<keyword evidence="4" id="KW-1185">Reference proteome</keyword>
<dbReference type="EMBL" id="BSYO01000001">
    <property type="protein sequence ID" value="GMG99464.1"/>
    <property type="molecule type" value="Genomic_DNA"/>
</dbReference>
<feature type="region of interest" description="Disordered" evidence="2">
    <location>
        <begin position="287"/>
        <end position="342"/>
    </location>
</feature>
<evidence type="ECO:0000256" key="1">
    <source>
        <dbReference type="SAM" id="Coils"/>
    </source>
</evidence>
<feature type="compositionally biased region" description="Basic and acidic residues" evidence="2">
    <location>
        <begin position="317"/>
        <end position="326"/>
    </location>
</feature>
<feature type="region of interest" description="Disordered" evidence="2">
    <location>
        <begin position="102"/>
        <end position="154"/>
    </location>
</feature>
<evidence type="ECO:0000313" key="3">
    <source>
        <dbReference type="EMBL" id="GMG99464.1"/>
    </source>
</evidence>
<dbReference type="PANTHER" id="PTHR33701">
    <property type="entry name" value="TRANSMEMBRANE PROTEIN"/>
    <property type="match status" value="1"/>
</dbReference>
<feature type="compositionally biased region" description="Basic and acidic residues" evidence="2">
    <location>
        <begin position="287"/>
        <end position="301"/>
    </location>
</feature>
<accession>A0AAD3RXN4</accession>
<dbReference type="AlphaFoldDB" id="A0AAD3RXN4"/>
<feature type="coiled-coil region" evidence="1">
    <location>
        <begin position="41"/>
        <end position="75"/>
    </location>
</feature>